<organism evidence="2 3">
    <name type="scientific">Nocardia rhamnosiphila</name>
    <dbReference type="NCBI Taxonomy" id="426716"/>
    <lineage>
        <taxon>Bacteria</taxon>
        <taxon>Bacillati</taxon>
        <taxon>Actinomycetota</taxon>
        <taxon>Actinomycetes</taxon>
        <taxon>Mycobacteriales</taxon>
        <taxon>Nocardiaceae</taxon>
        <taxon>Nocardia</taxon>
    </lineage>
</organism>
<feature type="compositionally biased region" description="Basic and acidic residues" evidence="1">
    <location>
        <begin position="99"/>
        <end position="121"/>
    </location>
</feature>
<reference evidence="2 3" key="1">
    <citation type="submission" date="2024-06" db="EMBL/GenBank/DDBJ databases">
        <title>The Natural Products Discovery Center: Release of the First 8490 Sequenced Strains for Exploring Actinobacteria Biosynthetic Diversity.</title>
        <authorList>
            <person name="Kalkreuter E."/>
            <person name="Kautsar S.A."/>
            <person name="Yang D."/>
            <person name="Bader C.D."/>
            <person name="Teijaro C.N."/>
            <person name="Fluegel L."/>
            <person name="Davis C.M."/>
            <person name="Simpson J.R."/>
            <person name="Lauterbach L."/>
            <person name="Steele A.D."/>
            <person name="Gui C."/>
            <person name="Meng S."/>
            <person name="Li G."/>
            <person name="Viehrig K."/>
            <person name="Ye F."/>
            <person name="Su P."/>
            <person name="Kiefer A.F."/>
            <person name="Nichols A."/>
            <person name="Cepeda A.J."/>
            <person name="Yan W."/>
            <person name="Fan B."/>
            <person name="Jiang Y."/>
            <person name="Adhikari A."/>
            <person name="Zheng C.-J."/>
            <person name="Schuster L."/>
            <person name="Cowan T.M."/>
            <person name="Smanski M.J."/>
            <person name="Chevrette M.G."/>
            <person name="De Carvalho L.P.S."/>
            <person name="Shen B."/>
        </authorList>
    </citation>
    <scope>NUCLEOTIDE SEQUENCE [LARGE SCALE GENOMIC DNA]</scope>
    <source>
        <strain evidence="2 3">NPDC019708</strain>
    </source>
</reference>
<accession>A0ABV2WPA3</accession>
<gene>
    <name evidence="2" type="ORF">ABZ510_12705</name>
</gene>
<sequence>MASEVERIGEECRRYADHMVERMAETKRRSEARSRELTEQAAAEMRQLWRESAERVDDTAAREDAAAREQGGQSGSNEQVIPVDEQSRGAGRQPGTESGRVREAGTARLDDEELRTRREAIARSAAARRNQRVVTPVDDDGDDEAQYYRRNSWLV</sequence>
<evidence type="ECO:0000256" key="1">
    <source>
        <dbReference type="SAM" id="MobiDB-lite"/>
    </source>
</evidence>
<protein>
    <submittedName>
        <fullName evidence="2">Uncharacterized protein</fullName>
    </submittedName>
</protein>
<feature type="region of interest" description="Disordered" evidence="1">
    <location>
        <begin position="23"/>
        <end position="144"/>
    </location>
</feature>
<evidence type="ECO:0000313" key="2">
    <source>
        <dbReference type="EMBL" id="MEU1952716.1"/>
    </source>
</evidence>
<keyword evidence="3" id="KW-1185">Reference proteome</keyword>
<evidence type="ECO:0000313" key="3">
    <source>
        <dbReference type="Proteomes" id="UP001550628"/>
    </source>
</evidence>
<dbReference type="Proteomes" id="UP001550628">
    <property type="component" value="Unassembled WGS sequence"/>
</dbReference>
<comment type="caution">
    <text evidence="2">The sequence shown here is derived from an EMBL/GenBank/DDBJ whole genome shotgun (WGS) entry which is preliminary data.</text>
</comment>
<name>A0ABV2WPA3_9NOCA</name>
<dbReference type="RefSeq" id="WP_356957090.1">
    <property type="nucleotide sequence ID" value="NZ_JBEYBD010000008.1"/>
</dbReference>
<proteinExistence type="predicted"/>
<feature type="compositionally biased region" description="Basic and acidic residues" evidence="1">
    <location>
        <begin position="47"/>
        <end position="67"/>
    </location>
</feature>
<feature type="compositionally biased region" description="Basic and acidic residues" evidence="1">
    <location>
        <begin position="23"/>
        <end position="38"/>
    </location>
</feature>
<dbReference type="EMBL" id="JBEYBF010000007">
    <property type="protein sequence ID" value="MEU1952716.1"/>
    <property type="molecule type" value="Genomic_DNA"/>
</dbReference>